<dbReference type="PANTHER" id="PTHR48022:SF79">
    <property type="entry name" value="LACTOSE PERMEASE, PUTATIVE (AFU_ORTHOLOGUE AFUA_6G01860)-RELATED"/>
    <property type="match status" value="1"/>
</dbReference>
<gene>
    <name evidence="9" type="ORF">DB88DRAFT_543718</name>
</gene>
<dbReference type="AlphaFoldDB" id="A0AAD9FVZ4"/>
<comment type="similarity">
    <text evidence="2">Belongs to the major facilitator superfamily. Sugar transporter (TC 2.A.1.1) family.</text>
</comment>
<evidence type="ECO:0000256" key="1">
    <source>
        <dbReference type="ARBA" id="ARBA00004141"/>
    </source>
</evidence>
<comment type="subcellular location">
    <subcellularLocation>
        <location evidence="1">Membrane</location>
        <topology evidence="1">Multi-pass membrane protein</topology>
    </subcellularLocation>
</comment>
<feature type="transmembrane region" description="Helical" evidence="7">
    <location>
        <begin position="154"/>
        <end position="175"/>
    </location>
</feature>
<organism evidence="9 10">
    <name type="scientific">Papiliotrema laurentii</name>
    <name type="common">Cryptococcus laurentii</name>
    <dbReference type="NCBI Taxonomy" id="5418"/>
    <lineage>
        <taxon>Eukaryota</taxon>
        <taxon>Fungi</taxon>
        <taxon>Dikarya</taxon>
        <taxon>Basidiomycota</taxon>
        <taxon>Agaricomycotina</taxon>
        <taxon>Tremellomycetes</taxon>
        <taxon>Tremellales</taxon>
        <taxon>Rhynchogastremaceae</taxon>
        <taxon>Papiliotrema</taxon>
    </lineage>
</organism>
<feature type="region of interest" description="Disordered" evidence="6">
    <location>
        <begin position="319"/>
        <end position="344"/>
    </location>
</feature>
<dbReference type="InterPro" id="IPR050360">
    <property type="entry name" value="MFS_Sugar_Transporters"/>
</dbReference>
<accession>A0AAD9FVZ4</accession>
<sequence length="357" mass="38547">MLLCARFLLGASSGSMQPAAPPYIVELAPPEGRGRLTGMYNVCWVIGGVTATGICIGTSTIQSYWGWRIVLIIQMVPPIIMASTVFFLPESPRWLYVNGEPEKAEKILATYHGNGVSTPLVRLEMAQIRASLEIRPKRWDYKGLMKTRGNRYRVMLAVMMGAFGQLSGVGLNFFLPSLYKQVGADNVRSQLVMTLASSLVFLAGAIGRTFCVDRLDRRKVLVIGTLLCAITLACAMGCSAASKVATTSNGSVKLDASKVNRAASKASIAFLILFGGAFAWGYQPLLPIYPSEVLSMEQRSTGMGLVVLSLNLCTQKEADDRSGGVREPSVRTADDRDLPAGRMLGLDRDPGVAVPRC</sequence>
<evidence type="ECO:0000313" key="9">
    <source>
        <dbReference type="EMBL" id="KAK1927269.1"/>
    </source>
</evidence>
<reference evidence="9" key="1">
    <citation type="submission" date="2023-02" db="EMBL/GenBank/DDBJ databases">
        <title>Identification and recombinant expression of a fungal hydrolase from Papiliotrema laurentii that hydrolyzes apple cutin and clears colloidal polyester polyurethane.</title>
        <authorList>
            <consortium name="DOE Joint Genome Institute"/>
            <person name="Roman V.A."/>
            <person name="Bojanowski C."/>
            <person name="Crable B.R."/>
            <person name="Wagner D.N."/>
            <person name="Hung C.S."/>
            <person name="Nadeau L.J."/>
            <person name="Schratz L."/>
            <person name="Haridas S."/>
            <person name="Pangilinan J."/>
            <person name="Lipzen A."/>
            <person name="Na H."/>
            <person name="Yan M."/>
            <person name="Ng V."/>
            <person name="Grigoriev I.V."/>
            <person name="Spatafora J.W."/>
            <person name="Barlow D."/>
            <person name="Biffinger J."/>
            <person name="Kelley-Loughnane N."/>
            <person name="Varaljay V.A."/>
            <person name="Crookes-Goodson W.J."/>
        </authorList>
    </citation>
    <scope>NUCLEOTIDE SEQUENCE</scope>
    <source>
        <strain evidence="9">5307AH</strain>
    </source>
</reference>
<dbReference type="PROSITE" id="PS50850">
    <property type="entry name" value="MFS"/>
    <property type="match status" value="1"/>
</dbReference>
<feature type="transmembrane region" description="Helical" evidence="7">
    <location>
        <begin position="67"/>
        <end position="88"/>
    </location>
</feature>
<evidence type="ECO:0000256" key="7">
    <source>
        <dbReference type="SAM" id="Phobius"/>
    </source>
</evidence>
<name>A0AAD9FVZ4_PAPLA</name>
<proteinExistence type="inferred from homology"/>
<dbReference type="GO" id="GO:0016020">
    <property type="term" value="C:membrane"/>
    <property type="evidence" value="ECO:0007669"/>
    <property type="project" value="UniProtKB-SubCell"/>
</dbReference>
<evidence type="ECO:0000256" key="5">
    <source>
        <dbReference type="ARBA" id="ARBA00023136"/>
    </source>
</evidence>
<dbReference type="InterPro" id="IPR020846">
    <property type="entry name" value="MFS_dom"/>
</dbReference>
<evidence type="ECO:0000256" key="2">
    <source>
        <dbReference type="ARBA" id="ARBA00010992"/>
    </source>
</evidence>
<feature type="transmembrane region" description="Helical" evidence="7">
    <location>
        <begin position="187"/>
        <end position="208"/>
    </location>
</feature>
<dbReference type="InterPro" id="IPR005828">
    <property type="entry name" value="MFS_sugar_transport-like"/>
</dbReference>
<comment type="caution">
    <text evidence="9">The sequence shown here is derived from an EMBL/GenBank/DDBJ whole genome shotgun (WGS) entry which is preliminary data.</text>
</comment>
<keyword evidence="3 7" id="KW-0812">Transmembrane</keyword>
<keyword evidence="10" id="KW-1185">Reference proteome</keyword>
<dbReference type="Gene3D" id="1.20.1250.20">
    <property type="entry name" value="MFS general substrate transporter like domains"/>
    <property type="match status" value="1"/>
</dbReference>
<evidence type="ECO:0000256" key="6">
    <source>
        <dbReference type="SAM" id="MobiDB-lite"/>
    </source>
</evidence>
<dbReference type="Proteomes" id="UP001182556">
    <property type="component" value="Unassembled WGS sequence"/>
</dbReference>
<dbReference type="Pfam" id="PF00083">
    <property type="entry name" value="Sugar_tr"/>
    <property type="match status" value="1"/>
</dbReference>
<feature type="domain" description="Major facilitator superfamily (MFS) profile" evidence="8">
    <location>
        <begin position="1"/>
        <end position="357"/>
    </location>
</feature>
<evidence type="ECO:0000259" key="8">
    <source>
        <dbReference type="PROSITE" id="PS50850"/>
    </source>
</evidence>
<evidence type="ECO:0000256" key="3">
    <source>
        <dbReference type="ARBA" id="ARBA00022692"/>
    </source>
</evidence>
<evidence type="ECO:0000313" key="10">
    <source>
        <dbReference type="Proteomes" id="UP001182556"/>
    </source>
</evidence>
<keyword evidence="5 7" id="KW-0472">Membrane</keyword>
<dbReference type="GO" id="GO:0005351">
    <property type="term" value="F:carbohydrate:proton symporter activity"/>
    <property type="evidence" value="ECO:0007669"/>
    <property type="project" value="TreeGrafter"/>
</dbReference>
<dbReference type="InterPro" id="IPR005829">
    <property type="entry name" value="Sugar_transporter_CS"/>
</dbReference>
<dbReference type="SUPFAM" id="SSF103473">
    <property type="entry name" value="MFS general substrate transporter"/>
    <property type="match status" value="1"/>
</dbReference>
<dbReference type="PROSITE" id="PS00217">
    <property type="entry name" value="SUGAR_TRANSPORT_2"/>
    <property type="match status" value="1"/>
</dbReference>
<protein>
    <submittedName>
        <fullName evidence="9">General substrate transporter</fullName>
    </submittedName>
</protein>
<evidence type="ECO:0000256" key="4">
    <source>
        <dbReference type="ARBA" id="ARBA00022989"/>
    </source>
</evidence>
<dbReference type="InterPro" id="IPR036259">
    <property type="entry name" value="MFS_trans_sf"/>
</dbReference>
<dbReference type="PANTHER" id="PTHR48022">
    <property type="entry name" value="PLASTIDIC GLUCOSE TRANSPORTER 4"/>
    <property type="match status" value="1"/>
</dbReference>
<feature type="transmembrane region" description="Helical" evidence="7">
    <location>
        <begin position="220"/>
        <end position="242"/>
    </location>
</feature>
<keyword evidence="4 7" id="KW-1133">Transmembrane helix</keyword>
<dbReference type="EMBL" id="JAODAN010000001">
    <property type="protein sequence ID" value="KAK1927269.1"/>
    <property type="molecule type" value="Genomic_DNA"/>
</dbReference>
<feature type="transmembrane region" description="Helical" evidence="7">
    <location>
        <begin position="262"/>
        <end position="282"/>
    </location>
</feature>